<name>A0A151NQJ6_ALLMI</name>
<dbReference type="EMBL" id="AKHW03002395">
    <property type="protein sequence ID" value="KYO39013.1"/>
    <property type="molecule type" value="Genomic_DNA"/>
</dbReference>
<evidence type="ECO:0000313" key="2">
    <source>
        <dbReference type="Proteomes" id="UP000050525"/>
    </source>
</evidence>
<evidence type="ECO:0000313" key="1">
    <source>
        <dbReference type="EMBL" id="KYO39013.1"/>
    </source>
</evidence>
<comment type="caution">
    <text evidence="1">The sequence shown here is derived from an EMBL/GenBank/DDBJ whole genome shotgun (WGS) entry which is preliminary data.</text>
</comment>
<dbReference type="AlphaFoldDB" id="A0A151NQJ6"/>
<proteinExistence type="predicted"/>
<sequence>MPMLLHTAQHKIEGKYGEKHQRKRLVGRLEITRLNASTALTLCRHLISQGTFPSGYDVLLLLPELLFIAVCLINSCCTPDVTVLQWQILLCHTNYSLLQERQDDL</sequence>
<protein>
    <submittedName>
        <fullName evidence="1">Uncharacterized protein</fullName>
    </submittedName>
</protein>
<keyword evidence="2" id="KW-1185">Reference proteome</keyword>
<accession>A0A151NQJ6</accession>
<organism evidence="1 2">
    <name type="scientific">Alligator mississippiensis</name>
    <name type="common">American alligator</name>
    <dbReference type="NCBI Taxonomy" id="8496"/>
    <lineage>
        <taxon>Eukaryota</taxon>
        <taxon>Metazoa</taxon>
        <taxon>Chordata</taxon>
        <taxon>Craniata</taxon>
        <taxon>Vertebrata</taxon>
        <taxon>Euteleostomi</taxon>
        <taxon>Archelosauria</taxon>
        <taxon>Archosauria</taxon>
        <taxon>Crocodylia</taxon>
        <taxon>Alligatoridae</taxon>
        <taxon>Alligatorinae</taxon>
        <taxon>Alligator</taxon>
    </lineage>
</organism>
<dbReference type="Proteomes" id="UP000050525">
    <property type="component" value="Unassembled WGS sequence"/>
</dbReference>
<gene>
    <name evidence="1" type="ORF">Y1Q_0022593</name>
</gene>
<reference evidence="1 2" key="1">
    <citation type="journal article" date="2012" name="Genome Biol.">
        <title>Sequencing three crocodilian genomes to illuminate the evolution of archosaurs and amniotes.</title>
        <authorList>
            <person name="St John J.A."/>
            <person name="Braun E.L."/>
            <person name="Isberg S.R."/>
            <person name="Miles L.G."/>
            <person name="Chong A.Y."/>
            <person name="Gongora J."/>
            <person name="Dalzell P."/>
            <person name="Moran C."/>
            <person name="Bed'hom B."/>
            <person name="Abzhanov A."/>
            <person name="Burgess S.C."/>
            <person name="Cooksey A.M."/>
            <person name="Castoe T.A."/>
            <person name="Crawford N.G."/>
            <person name="Densmore L.D."/>
            <person name="Drew J.C."/>
            <person name="Edwards S.V."/>
            <person name="Faircloth B.C."/>
            <person name="Fujita M.K."/>
            <person name="Greenwold M.J."/>
            <person name="Hoffmann F.G."/>
            <person name="Howard J.M."/>
            <person name="Iguchi T."/>
            <person name="Janes D.E."/>
            <person name="Khan S.Y."/>
            <person name="Kohno S."/>
            <person name="de Koning A.J."/>
            <person name="Lance S.L."/>
            <person name="McCarthy F.M."/>
            <person name="McCormack J.E."/>
            <person name="Merchant M.E."/>
            <person name="Peterson D.G."/>
            <person name="Pollock D.D."/>
            <person name="Pourmand N."/>
            <person name="Raney B.J."/>
            <person name="Roessler K.A."/>
            <person name="Sanford J.R."/>
            <person name="Sawyer R.H."/>
            <person name="Schmidt C.J."/>
            <person name="Triplett E.W."/>
            <person name="Tuberville T.D."/>
            <person name="Venegas-Anaya M."/>
            <person name="Howard J.T."/>
            <person name="Jarvis E.D."/>
            <person name="Guillette L.J.Jr."/>
            <person name="Glenn T.C."/>
            <person name="Green R.E."/>
            <person name="Ray D.A."/>
        </authorList>
    </citation>
    <scope>NUCLEOTIDE SEQUENCE [LARGE SCALE GENOMIC DNA]</scope>
    <source>
        <strain evidence="1">KSC_2009_1</strain>
    </source>
</reference>